<organism evidence="9 10">
    <name type="scientific">Nematostella vectensis</name>
    <name type="common">Starlet sea anemone</name>
    <dbReference type="NCBI Taxonomy" id="45351"/>
    <lineage>
        <taxon>Eukaryota</taxon>
        <taxon>Metazoa</taxon>
        <taxon>Cnidaria</taxon>
        <taxon>Anthozoa</taxon>
        <taxon>Hexacorallia</taxon>
        <taxon>Actiniaria</taxon>
        <taxon>Edwardsiidae</taxon>
        <taxon>Nematostella</taxon>
    </lineage>
</organism>
<keyword evidence="7" id="KW-0449">Lipoprotein</keyword>
<proteinExistence type="inferred from homology"/>
<dbReference type="SMART" id="SM00174">
    <property type="entry name" value="RHO"/>
    <property type="match status" value="1"/>
</dbReference>
<dbReference type="FunFam" id="3.40.50.300:FF:000407">
    <property type="entry name" value="Rho-related GTP-binding protein RhoE"/>
    <property type="match status" value="1"/>
</dbReference>
<dbReference type="KEGG" id="nve:5514012"/>
<dbReference type="GO" id="GO:0005525">
    <property type="term" value="F:GTP binding"/>
    <property type="evidence" value="ECO:0000318"/>
    <property type="project" value="GO_Central"/>
</dbReference>
<dbReference type="PROSITE" id="PS51421">
    <property type="entry name" value="RAS"/>
    <property type="match status" value="1"/>
</dbReference>
<evidence type="ECO:0000256" key="3">
    <source>
        <dbReference type="ARBA" id="ARBA00022481"/>
    </source>
</evidence>
<keyword evidence="6" id="KW-0472">Membrane</keyword>
<dbReference type="PROSITE" id="PS51420">
    <property type="entry name" value="RHO"/>
    <property type="match status" value="1"/>
</dbReference>
<dbReference type="SUPFAM" id="SSF52540">
    <property type="entry name" value="P-loop containing nucleoside triphosphate hydrolases"/>
    <property type="match status" value="1"/>
</dbReference>
<keyword evidence="4" id="KW-0547">Nucleotide-binding</keyword>
<dbReference type="InterPro" id="IPR027417">
    <property type="entry name" value="P-loop_NTPase"/>
</dbReference>
<dbReference type="NCBIfam" id="TIGR00231">
    <property type="entry name" value="small_GTP"/>
    <property type="match status" value="1"/>
</dbReference>
<evidence type="ECO:0000313" key="9">
    <source>
        <dbReference type="EMBL" id="EDO42207.1"/>
    </source>
</evidence>
<sequence length="214" mass="24213">MEETSDPSCRNIKVILVGDSECGKTALLNAYVRNQFNEKYEATVFNSLSTAVEVDGERIELTLWDTSGHEDYDHVRPLSYNNVDIVLICFDISRPKTADSILEKWIIEVCDLCPNKPVLLVGCKQDLRSEVNIVSKLASKVCQQPVTSLEGRKLADRICALDYIECSSKTMDFQLEKVFEMTTLAAINKLNNHRKSRRRKQSKSERACVSCLIS</sequence>
<dbReference type="EMBL" id="DS469567">
    <property type="protein sequence ID" value="EDO42207.1"/>
    <property type="molecule type" value="Genomic_DNA"/>
</dbReference>
<dbReference type="GO" id="GO:0007015">
    <property type="term" value="P:actin filament organization"/>
    <property type="evidence" value="ECO:0000318"/>
    <property type="project" value="GO_Central"/>
</dbReference>
<keyword evidence="5" id="KW-0342">GTP-binding</keyword>
<accession>A7S215</accession>
<dbReference type="GO" id="GO:0019901">
    <property type="term" value="F:protein kinase binding"/>
    <property type="evidence" value="ECO:0000318"/>
    <property type="project" value="GO_Central"/>
</dbReference>
<keyword evidence="3" id="KW-0488">Methylation</keyword>
<dbReference type="InterPro" id="IPR005225">
    <property type="entry name" value="Small_GTP-bd"/>
</dbReference>
<dbReference type="PANTHER" id="PTHR24072">
    <property type="entry name" value="RHO FAMILY GTPASE"/>
    <property type="match status" value="1"/>
</dbReference>
<dbReference type="Pfam" id="PF00071">
    <property type="entry name" value="Ras"/>
    <property type="match status" value="1"/>
</dbReference>
<name>A7S215_NEMVE</name>
<evidence type="ECO:0000256" key="2">
    <source>
        <dbReference type="ARBA" id="ARBA00010142"/>
    </source>
</evidence>
<dbReference type="PhylomeDB" id="A7S215"/>
<dbReference type="Proteomes" id="UP000001593">
    <property type="component" value="Unassembled WGS sequence"/>
</dbReference>
<dbReference type="Gene3D" id="3.40.50.300">
    <property type="entry name" value="P-loop containing nucleotide triphosphate hydrolases"/>
    <property type="match status" value="1"/>
</dbReference>
<dbReference type="eggNOG" id="KOG0393">
    <property type="taxonomic scope" value="Eukaryota"/>
</dbReference>
<dbReference type="GO" id="GO:0012505">
    <property type="term" value="C:endomembrane system"/>
    <property type="evidence" value="ECO:0007669"/>
    <property type="project" value="UniProtKB-SubCell"/>
</dbReference>
<dbReference type="PROSITE" id="PS51419">
    <property type="entry name" value="RAB"/>
    <property type="match status" value="1"/>
</dbReference>
<dbReference type="STRING" id="45351.A7S215"/>
<reference evidence="9 10" key="1">
    <citation type="journal article" date="2007" name="Science">
        <title>Sea anemone genome reveals ancestral eumetazoan gene repertoire and genomic organization.</title>
        <authorList>
            <person name="Putnam N.H."/>
            <person name="Srivastava M."/>
            <person name="Hellsten U."/>
            <person name="Dirks B."/>
            <person name="Chapman J."/>
            <person name="Salamov A."/>
            <person name="Terry A."/>
            <person name="Shapiro H."/>
            <person name="Lindquist E."/>
            <person name="Kapitonov V.V."/>
            <person name="Jurka J."/>
            <person name="Genikhovich G."/>
            <person name="Grigoriev I.V."/>
            <person name="Lucas S.M."/>
            <person name="Steele R.E."/>
            <person name="Finnerty J.R."/>
            <person name="Technau U."/>
            <person name="Martindale M.Q."/>
            <person name="Rokhsar D.S."/>
        </authorList>
    </citation>
    <scope>NUCLEOTIDE SEQUENCE [LARGE SCALE GENOMIC DNA]</scope>
    <source>
        <strain evidence="10">CH2 X CH6</strain>
    </source>
</reference>
<dbReference type="InParanoid" id="A7S215"/>
<dbReference type="GO" id="GO:0032956">
    <property type="term" value="P:regulation of actin cytoskeleton organization"/>
    <property type="evidence" value="ECO:0000318"/>
    <property type="project" value="GO_Central"/>
</dbReference>
<dbReference type="OMA" id="HMPSRPY"/>
<dbReference type="InterPro" id="IPR001806">
    <property type="entry name" value="Small_GTPase"/>
</dbReference>
<evidence type="ECO:0000256" key="5">
    <source>
        <dbReference type="ARBA" id="ARBA00023134"/>
    </source>
</evidence>
<evidence type="ECO:0000256" key="4">
    <source>
        <dbReference type="ARBA" id="ARBA00022741"/>
    </source>
</evidence>
<dbReference type="HOGENOM" id="CLU_041217_21_2_1"/>
<keyword evidence="10" id="KW-1185">Reference proteome</keyword>
<dbReference type="GO" id="GO:0003924">
    <property type="term" value="F:GTPase activity"/>
    <property type="evidence" value="ECO:0000318"/>
    <property type="project" value="GO_Central"/>
</dbReference>
<evidence type="ECO:0000256" key="1">
    <source>
        <dbReference type="ARBA" id="ARBA00004308"/>
    </source>
</evidence>
<dbReference type="SMART" id="SM00175">
    <property type="entry name" value="RAB"/>
    <property type="match status" value="1"/>
</dbReference>
<gene>
    <name evidence="9" type="ORF">NEMVEDRAFT_v1g236847</name>
</gene>
<comment type="subcellular location">
    <subcellularLocation>
        <location evidence="1">Endomembrane system</location>
    </subcellularLocation>
</comment>
<comment type="similarity">
    <text evidence="2">Belongs to the small GTPase superfamily. Rho family.</text>
</comment>
<dbReference type="PRINTS" id="PR00449">
    <property type="entry name" value="RASTRNSFRMNG"/>
</dbReference>
<dbReference type="InterPro" id="IPR003578">
    <property type="entry name" value="Small_GTPase_Rho"/>
</dbReference>
<dbReference type="AlphaFoldDB" id="A7S215"/>
<keyword evidence="8" id="KW-0636">Prenylation</keyword>
<evidence type="ECO:0000256" key="7">
    <source>
        <dbReference type="ARBA" id="ARBA00023288"/>
    </source>
</evidence>
<dbReference type="SMART" id="SM00173">
    <property type="entry name" value="RAS"/>
    <property type="match status" value="1"/>
</dbReference>
<dbReference type="GO" id="GO:0007165">
    <property type="term" value="P:signal transduction"/>
    <property type="evidence" value="ECO:0000318"/>
    <property type="project" value="GO_Central"/>
</dbReference>
<protein>
    <submittedName>
        <fullName evidence="9">Uncharacterized protein</fullName>
    </submittedName>
</protein>
<dbReference type="GO" id="GO:0005829">
    <property type="term" value="C:cytosol"/>
    <property type="evidence" value="ECO:0000318"/>
    <property type="project" value="GO_Central"/>
</dbReference>
<dbReference type="GO" id="GO:0005886">
    <property type="term" value="C:plasma membrane"/>
    <property type="evidence" value="ECO:0000318"/>
    <property type="project" value="GO_Central"/>
</dbReference>
<evidence type="ECO:0000256" key="6">
    <source>
        <dbReference type="ARBA" id="ARBA00023136"/>
    </source>
</evidence>
<evidence type="ECO:0000313" key="10">
    <source>
        <dbReference type="Proteomes" id="UP000001593"/>
    </source>
</evidence>
<evidence type="ECO:0000256" key="8">
    <source>
        <dbReference type="ARBA" id="ARBA00023289"/>
    </source>
</evidence>
<dbReference type="OrthoDB" id="8830751at2759"/>
<dbReference type="GO" id="GO:0007264">
    <property type="term" value="P:small GTPase-mediated signal transduction"/>
    <property type="evidence" value="ECO:0007669"/>
    <property type="project" value="InterPro"/>
</dbReference>